<evidence type="ECO:0000313" key="4">
    <source>
        <dbReference type="EMBL" id="CFX49045.1"/>
    </source>
</evidence>
<dbReference type="PANTHER" id="PTHR20953:SF3">
    <property type="entry name" value="P-LOOP CONTAINING NUCLEOSIDE TRIPHOSPHATE HYDROLASES SUPERFAMILY PROTEIN"/>
    <property type="match status" value="1"/>
</dbReference>
<dbReference type="AlphaFoldDB" id="A0A0E4GAI4"/>
<dbReference type="InterPro" id="IPR003593">
    <property type="entry name" value="AAA+_ATPase"/>
</dbReference>
<feature type="domain" description="AAA+ ATPase" evidence="3">
    <location>
        <begin position="157"/>
        <end position="300"/>
    </location>
</feature>
<dbReference type="Gene3D" id="3.40.50.300">
    <property type="entry name" value="P-loop containing nucleotide triphosphate hydrolases"/>
    <property type="match status" value="1"/>
</dbReference>
<dbReference type="RefSeq" id="WP_052729641.1">
    <property type="nucleotide sequence ID" value="NZ_CGIH01000026.1"/>
</dbReference>
<dbReference type="NCBIfam" id="TIGR02858">
    <property type="entry name" value="spore_III_AA"/>
    <property type="match status" value="1"/>
</dbReference>
<reference evidence="4 5" key="1">
    <citation type="submission" date="2015-03" db="EMBL/GenBank/DDBJ databases">
        <authorList>
            <person name="Murphy D."/>
        </authorList>
    </citation>
    <scope>NUCLEOTIDE SEQUENCE [LARGE SCALE GENOMIC DNA]</scope>
    <source>
        <strain evidence="4 5">OL-4</strain>
    </source>
</reference>
<dbReference type="STRING" id="690567.1310"/>
<sequence>MGLSSQEIMYRTIIPFLAPVIKDIFMQINPDNFNYLEEIRLRCAQPLLLKTGAQEWAVNRQGGLEKNLAAGYVVCEEDIFRTLISISDNSLYAFEEEIRRGFITIPGGHRVGLAGQVLMAGGEVKTIKDFSSLSFRIAREVKDCSLPLLRHIYQHNMPGSTLLISAPRCGKTTILRDLARNISAGNHWGPACTLSVIDERSELAGSYRGRVQMDLGPRTDVLDACPKALGMMMAIRALGPQVIITDEIGRQEDIAALQECINAGVTVIASAHARDLSEARKRPMLQEILACGAFQTLITLSRRQGPGTVEEIIRWD</sequence>
<organism evidence="4 5">
    <name type="scientific">Syntrophomonas zehnderi OL-4</name>
    <dbReference type="NCBI Taxonomy" id="690567"/>
    <lineage>
        <taxon>Bacteria</taxon>
        <taxon>Bacillati</taxon>
        <taxon>Bacillota</taxon>
        <taxon>Clostridia</taxon>
        <taxon>Eubacteriales</taxon>
        <taxon>Syntrophomonadaceae</taxon>
        <taxon>Syntrophomonas</taxon>
    </lineage>
</organism>
<gene>
    <name evidence="4" type="ORF">1310</name>
</gene>
<name>A0A0E4GAI4_9FIRM</name>
<evidence type="ECO:0000256" key="1">
    <source>
        <dbReference type="ARBA" id="ARBA00022741"/>
    </source>
</evidence>
<dbReference type="Pfam" id="PF19568">
    <property type="entry name" value="Spore_III_AA"/>
    <property type="match status" value="1"/>
</dbReference>
<keyword evidence="2" id="KW-0067">ATP-binding</keyword>
<dbReference type="GO" id="GO:0005524">
    <property type="term" value="F:ATP binding"/>
    <property type="evidence" value="ECO:0007669"/>
    <property type="project" value="UniProtKB-KW"/>
</dbReference>
<dbReference type="SUPFAM" id="SSF52540">
    <property type="entry name" value="P-loop containing nucleoside triphosphate hydrolases"/>
    <property type="match status" value="1"/>
</dbReference>
<dbReference type="EMBL" id="CGIH01000026">
    <property type="protein sequence ID" value="CFX49045.1"/>
    <property type="molecule type" value="Genomic_DNA"/>
</dbReference>
<dbReference type="SMART" id="SM00382">
    <property type="entry name" value="AAA"/>
    <property type="match status" value="1"/>
</dbReference>
<accession>A0A0E4GAI4</accession>
<dbReference type="InterPro" id="IPR027417">
    <property type="entry name" value="P-loop_NTPase"/>
</dbReference>
<keyword evidence="5" id="KW-1185">Reference proteome</keyword>
<dbReference type="Proteomes" id="UP000045545">
    <property type="component" value="Unassembled WGS sequence"/>
</dbReference>
<evidence type="ECO:0000256" key="2">
    <source>
        <dbReference type="ARBA" id="ARBA00022840"/>
    </source>
</evidence>
<evidence type="ECO:0000259" key="3">
    <source>
        <dbReference type="SMART" id="SM00382"/>
    </source>
</evidence>
<keyword evidence="1" id="KW-0547">Nucleotide-binding</keyword>
<dbReference type="PANTHER" id="PTHR20953">
    <property type="entry name" value="KINASE-RELATED"/>
    <property type="match status" value="1"/>
</dbReference>
<evidence type="ECO:0000313" key="5">
    <source>
        <dbReference type="Proteomes" id="UP000045545"/>
    </source>
</evidence>
<protein>
    <submittedName>
        <fullName evidence="4">Sporulation stage III, protein AA</fullName>
    </submittedName>
</protein>
<dbReference type="InterPro" id="IPR045735">
    <property type="entry name" value="Spore_III_AA_AAA+_ATPase"/>
</dbReference>
<dbReference type="InterPro" id="IPR014217">
    <property type="entry name" value="Spore_III_AA"/>
</dbReference>
<proteinExistence type="predicted"/>